<dbReference type="Proteomes" id="UP000193719">
    <property type="component" value="Unassembled WGS sequence"/>
</dbReference>
<dbReference type="InterPro" id="IPR018371">
    <property type="entry name" value="Chitin-binding_1_CS"/>
</dbReference>
<dbReference type="Pfam" id="PF00187">
    <property type="entry name" value="Chitin_bind_1"/>
    <property type="match status" value="2"/>
</dbReference>
<feature type="domain" description="Chitin-binding type-1" evidence="4">
    <location>
        <begin position="43"/>
        <end position="87"/>
    </location>
</feature>
<dbReference type="PROSITE" id="PS50941">
    <property type="entry name" value="CHIT_BIND_I_2"/>
    <property type="match status" value="2"/>
</dbReference>
<evidence type="ECO:0000256" key="3">
    <source>
        <dbReference type="PROSITE-ProRule" id="PRU00261"/>
    </source>
</evidence>
<feature type="non-terminal residue" evidence="5">
    <location>
        <position position="1"/>
    </location>
</feature>
<evidence type="ECO:0000313" key="5">
    <source>
        <dbReference type="EMBL" id="ORX58401.1"/>
    </source>
</evidence>
<dbReference type="EMBL" id="MCFH01000004">
    <property type="protein sequence ID" value="ORX58401.1"/>
    <property type="molecule type" value="Genomic_DNA"/>
</dbReference>
<dbReference type="OrthoDB" id="2158502at2759"/>
<protein>
    <recommendedName>
        <fullName evidence="4">Chitin-binding type-1 domain-containing protein</fullName>
    </recommendedName>
</protein>
<dbReference type="Gene3D" id="3.30.60.10">
    <property type="entry name" value="Endochitinase-like"/>
    <property type="match status" value="2"/>
</dbReference>
<feature type="domain" description="Chitin-binding type-1" evidence="4">
    <location>
        <begin position="1"/>
        <end position="40"/>
    </location>
</feature>
<feature type="disulfide bond" evidence="3">
    <location>
        <begin position="13"/>
        <end position="27"/>
    </location>
</feature>
<dbReference type="InterPro" id="IPR001002">
    <property type="entry name" value="Chitin-bd_1"/>
</dbReference>
<keyword evidence="1 3" id="KW-0147">Chitin-binding</keyword>
<keyword evidence="2 3" id="KW-1015">Disulfide bond</keyword>
<dbReference type="STRING" id="1754191.A0A1Y1VJY4"/>
<reference evidence="5 6" key="1">
    <citation type="submission" date="2016-08" db="EMBL/GenBank/DDBJ databases">
        <title>Genomes of anaerobic fungi encode conserved fungal cellulosomes for biomass hydrolysis.</title>
        <authorList>
            <consortium name="DOE Joint Genome Institute"/>
            <person name="Haitjema C.H."/>
            <person name="Gilmore S.P."/>
            <person name="Henske J.K."/>
            <person name="Solomon K.V."/>
            <person name="De Groot R."/>
            <person name="Kuo A."/>
            <person name="Mondo S.J."/>
            <person name="Salamov A.A."/>
            <person name="Labutti K."/>
            <person name="Zhao Z."/>
            <person name="Chiniquy J."/>
            <person name="Barry K."/>
            <person name="Brewer H.M."/>
            <person name="Purvine S.O."/>
            <person name="Wright A.T."/>
            <person name="Boxma B."/>
            <person name="Van Alen T."/>
            <person name="Hackstein J.H."/>
            <person name="Baker S.E."/>
            <person name="Grigoriev I.V."/>
            <person name="O'Malley M.A."/>
        </authorList>
    </citation>
    <scope>NUCLEOTIDE SEQUENCE [LARGE SCALE GENOMIC DNA]</scope>
    <source>
        <strain evidence="6">finn</strain>
    </source>
</reference>
<feature type="disulfide bond" evidence="3">
    <location>
        <begin position="60"/>
        <end position="74"/>
    </location>
</feature>
<dbReference type="PROSITE" id="PS00026">
    <property type="entry name" value="CHIT_BIND_I_1"/>
    <property type="match status" value="1"/>
</dbReference>
<dbReference type="GO" id="GO:0008061">
    <property type="term" value="F:chitin binding"/>
    <property type="evidence" value="ECO:0007669"/>
    <property type="project" value="UniProtKB-UniRule"/>
</dbReference>
<comment type="caution">
    <text evidence="3">Lacks conserved residue(s) required for the propagation of feature annotation.</text>
</comment>
<reference evidence="5 6" key="2">
    <citation type="submission" date="2016-08" db="EMBL/GenBank/DDBJ databases">
        <title>Pervasive Adenine N6-methylation of Active Genes in Fungi.</title>
        <authorList>
            <consortium name="DOE Joint Genome Institute"/>
            <person name="Mondo S.J."/>
            <person name="Dannebaum R.O."/>
            <person name="Kuo R.C."/>
            <person name="Labutti K."/>
            <person name="Haridas S."/>
            <person name="Kuo A."/>
            <person name="Salamov A."/>
            <person name="Ahrendt S.R."/>
            <person name="Lipzen A."/>
            <person name="Sullivan W."/>
            <person name="Andreopoulos W.B."/>
            <person name="Clum A."/>
            <person name="Lindquist E."/>
            <person name="Daum C."/>
            <person name="Ramamoorthy G.K."/>
            <person name="Gryganskyi A."/>
            <person name="Culley D."/>
            <person name="Magnuson J.K."/>
            <person name="James T.Y."/>
            <person name="O'Malley M.A."/>
            <person name="Stajich J.E."/>
            <person name="Spatafora J.W."/>
            <person name="Visel A."/>
            <person name="Grigoriev I.V."/>
        </authorList>
    </citation>
    <scope>NUCLEOTIDE SEQUENCE [LARGE SCALE GENOMIC DNA]</scope>
    <source>
        <strain evidence="6">finn</strain>
    </source>
</reference>
<evidence type="ECO:0000256" key="2">
    <source>
        <dbReference type="ARBA" id="ARBA00023157"/>
    </source>
</evidence>
<feature type="disulfide bond" evidence="3">
    <location>
        <begin position="55"/>
        <end position="67"/>
    </location>
</feature>
<sequence length="87" mass="9040">KCGKDIATCGTSCCSKYGYCGITEAYCGTGCQIGFGSCRCGLVNKNGKTVNFGKCPSGYCCSTKGYCGKTKSYCNAGYCQSSYGICN</sequence>
<dbReference type="SMART" id="SM00270">
    <property type="entry name" value="ChtBD1"/>
    <property type="match status" value="2"/>
</dbReference>
<evidence type="ECO:0000256" key="1">
    <source>
        <dbReference type="ARBA" id="ARBA00022669"/>
    </source>
</evidence>
<dbReference type="PANTHER" id="PTHR47849">
    <property type="entry name" value="CHITIN-BINDING LECTIN 1"/>
    <property type="match status" value="1"/>
</dbReference>
<evidence type="ECO:0000313" key="6">
    <source>
        <dbReference type="Proteomes" id="UP000193719"/>
    </source>
</evidence>
<organism evidence="5 6">
    <name type="scientific">Piromyces finnis</name>
    <dbReference type="NCBI Taxonomy" id="1754191"/>
    <lineage>
        <taxon>Eukaryota</taxon>
        <taxon>Fungi</taxon>
        <taxon>Fungi incertae sedis</taxon>
        <taxon>Chytridiomycota</taxon>
        <taxon>Chytridiomycota incertae sedis</taxon>
        <taxon>Neocallimastigomycetes</taxon>
        <taxon>Neocallimastigales</taxon>
        <taxon>Neocallimastigaceae</taxon>
        <taxon>Piromyces</taxon>
    </lineage>
</organism>
<comment type="caution">
    <text evidence="5">The sequence shown here is derived from an EMBL/GenBank/DDBJ whole genome shotgun (WGS) entry which is preliminary data.</text>
</comment>
<name>A0A1Y1VJY4_9FUNG</name>
<dbReference type="SUPFAM" id="SSF57016">
    <property type="entry name" value="Plant lectins/antimicrobial peptides"/>
    <property type="match status" value="2"/>
</dbReference>
<accession>A0A1Y1VJY4</accession>
<gene>
    <name evidence="5" type="ORF">BCR36DRAFT_277153</name>
</gene>
<proteinExistence type="predicted"/>
<dbReference type="InterPro" id="IPR036861">
    <property type="entry name" value="Endochitinase-like_sf"/>
</dbReference>
<evidence type="ECO:0000259" key="4">
    <source>
        <dbReference type="PROSITE" id="PS50941"/>
    </source>
</evidence>
<keyword evidence="6" id="KW-1185">Reference proteome</keyword>
<dbReference type="AlphaFoldDB" id="A0A1Y1VJY4"/>